<dbReference type="InterPro" id="IPR013520">
    <property type="entry name" value="Ribonucl_H"/>
</dbReference>
<evidence type="ECO:0000256" key="1">
    <source>
        <dbReference type="SAM" id="MobiDB-lite"/>
    </source>
</evidence>
<dbReference type="PROSITE" id="PS50172">
    <property type="entry name" value="BRCT"/>
    <property type="match status" value="1"/>
</dbReference>
<dbReference type="SUPFAM" id="SSF52113">
    <property type="entry name" value="BRCT domain"/>
    <property type="match status" value="1"/>
</dbReference>
<protein>
    <submittedName>
        <fullName evidence="3">DNA polymerase-3 subunit epsilon</fullName>
        <ecNumber evidence="3">2.7.7.7</ecNumber>
    </submittedName>
</protein>
<dbReference type="Gene3D" id="3.40.50.10190">
    <property type="entry name" value="BRCT domain"/>
    <property type="match status" value="1"/>
</dbReference>
<dbReference type="InterPro" id="IPR012337">
    <property type="entry name" value="RNaseH-like_sf"/>
</dbReference>
<gene>
    <name evidence="3" type="ORF">HDA36_002522</name>
</gene>
<dbReference type="GO" id="GO:0003887">
    <property type="term" value="F:DNA-directed DNA polymerase activity"/>
    <property type="evidence" value="ECO:0007669"/>
    <property type="project" value="UniProtKB-EC"/>
</dbReference>
<dbReference type="GO" id="GO:0003676">
    <property type="term" value="F:nucleic acid binding"/>
    <property type="evidence" value="ECO:0007669"/>
    <property type="project" value="InterPro"/>
</dbReference>
<evidence type="ECO:0000259" key="2">
    <source>
        <dbReference type="PROSITE" id="PS50172"/>
    </source>
</evidence>
<dbReference type="EC" id="2.7.7.7" evidence="3"/>
<dbReference type="SUPFAM" id="SSF53098">
    <property type="entry name" value="Ribonuclease H-like"/>
    <property type="match status" value="1"/>
</dbReference>
<feature type="domain" description="BRCT" evidence="2">
    <location>
        <begin position="227"/>
        <end position="312"/>
    </location>
</feature>
<keyword evidence="3" id="KW-0808">Transferase</keyword>
<name>A0A7W8QMC0_9ACTN</name>
<dbReference type="InterPro" id="IPR036397">
    <property type="entry name" value="RNaseH_sf"/>
</dbReference>
<evidence type="ECO:0000313" key="3">
    <source>
        <dbReference type="EMBL" id="MBB5432438.1"/>
    </source>
</evidence>
<reference evidence="3 4" key="1">
    <citation type="submission" date="2020-08" db="EMBL/GenBank/DDBJ databases">
        <title>Sequencing the genomes of 1000 actinobacteria strains.</title>
        <authorList>
            <person name="Klenk H.-P."/>
        </authorList>
    </citation>
    <scope>NUCLEOTIDE SEQUENCE [LARGE SCALE GENOMIC DNA]</scope>
    <source>
        <strain evidence="3 4">DSM 44551</strain>
    </source>
</reference>
<dbReference type="Proteomes" id="UP000572635">
    <property type="component" value="Unassembled WGS sequence"/>
</dbReference>
<dbReference type="EMBL" id="JACHDB010000001">
    <property type="protein sequence ID" value="MBB5432438.1"/>
    <property type="molecule type" value="Genomic_DNA"/>
</dbReference>
<dbReference type="RefSeq" id="WP_184392005.1">
    <property type="nucleotide sequence ID" value="NZ_BAAAJD010000077.1"/>
</dbReference>
<sequence>MAEEWVALDFETANGDNGSVCRVGMVKVAGGAVTDRLLDYVQPPEPVSWFDPELAPFNGGVTAEDVRDAAQWPEMLKRITAFAGGAPVVAHFAPMEMEVVQRACMHSGVPVPEMEIGCSVVLARSVWTDSPDHKLKTLCARIGFDLDHHNPLSDAEGSARIVLELMRERGTPTLGGLCEREDVVLGRIGPDRAPAYCRKRRAPSPRFSRWNEESRAEPPAPDLDNADPDGPLYGATVCLSDTSRDKIELWGEIAAVGGTIAKNVTKKVTVLVVGDHSAVTAKRRKAEEYQAKGQPIAIIDEAELEQILREGA</sequence>
<dbReference type="AlphaFoldDB" id="A0A7W8QMC0"/>
<proteinExistence type="predicted"/>
<dbReference type="InterPro" id="IPR036420">
    <property type="entry name" value="BRCT_dom_sf"/>
</dbReference>
<comment type="caution">
    <text evidence="3">The sequence shown here is derived from an EMBL/GenBank/DDBJ whole genome shotgun (WGS) entry which is preliminary data.</text>
</comment>
<feature type="region of interest" description="Disordered" evidence="1">
    <location>
        <begin position="207"/>
        <end position="228"/>
    </location>
</feature>
<dbReference type="GO" id="GO:0004527">
    <property type="term" value="F:exonuclease activity"/>
    <property type="evidence" value="ECO:0007669"/>
    <property type="project" value="UniProtKB-ARBA"/>
</dbReference>
<dbReference type="InterPro" id="IPR001357">
    <property type="entry name" value="BRCT_dom"/>
</dbReference>
<evidence type="ECO:0000313" key="4">
    <source>
        <dbReference type="Proteomes" id="UP000572635"/>
    </source>
</evidence>
<keyword evidence="3" id="KW-0548">Nucleotidyltransferase</keyword>
<keyword evidence="4" id="KW-1185">Reference proteome</keyword>
<dbReference type="SMART" id="SM00479">
    <property type="entry name" value="EXOIII"/>
    <property type="match status" value="1"/>
</dbReference>
<accession>A0A7W8QMC0</accession>
<dbReference type="Pfam" id="PF00929">
    <property type="entry name" value="RNase_T"/>
    <property type="match status" value="1"/>
</dbReference>
<organism evidence="3 4">
    <name type="scientific">Nocardiopsis composta</name>
    <dbReference type="NCBI Taxonomy" id="157465"/>
    <lineage>
        <taxon>Bacteria</taxon>
        <taxon>Bacillati</taxon>
        <taxon>Actinomycetota</taxon>
        <taxon>Actinomycetes</taxon>
        <taxon>Streptosporangiales</taxon>
        <taxon>Nocardiopsidaceae</taxon>
        <taxon>Nocardiopsis</taxon>
    </lineage>
</organism>
<dbReference type="Gene3D" id="3.30.420.10">
    <property type="entry name" value="Ribonuclease H-like superfamily/Ribonuclease H"/>
    <property type="match status" value="1"/>
</dbReference>